<gene>
    <name evidence="2" type="ORF">DI536_25190</name>
</gene>
<accession>A0A2W5T7B2</accession>
<sequence>MITSVVLALFLAQYTPQEAQSVFVEANDAYYRGDFNAASERYQKLLEAGLGGADVLFNLGTSELAANRLGPAVLYLERAAKLSDDDDVNVNLAVARQRQVDQVVGDEVSVPFTQRLAAAMDEKVVAIAFLVTWWLGFIVLWFTWRRLPGSRLIPGLVAAVLLVVGASLGGALGIAANVRENVIEAIVQPSSAQVREFPGDTARVAFEVHAGLKVRIMETSGRFVRVRLPNALEGWTEKEGVVPL</sequence>
<dbReference type="Gene3D" id="2.30.30.40">
    <property type="entry name" value="SH3 Domains"/>
    <property type="match status" value="1"/>
</dbReference>
<evidence type="ECO:0000313" key="3">
    <source>
        <dbReference type="Proteomes" id="UP000249061"/>
    </source>
</evidence>
<dbReference type="Gene3D" id="1.25.40.10">
    <property type="entry name" value="Tetratricopeptide repeat domain"/>
    <property type="match status" value="1"/>
</dbReference>
<protein>
    <submittedName>
        <fullName evidence="2">Aerotolerance regulator BatE</fullName>
    </submittedName>
</protein>
<dbReference type="AlphaFoldDB" id="A0A2W5T7B2"/>
<dbReference type="Proteomes" id="UP000249061">
    <property type="component" value="Unassembled WGS sequence"/>
</dbReference>
<organism evidence="2 3">
    <name type="scientific">Archangium gephyra</name>
    <dbReference type="NCBI Taxonomy" id="48"/>
    <lineage>
        <taxon>Bacteria</taxon>
        <taxon>Pseudomonadati</taxon>
        <taxon>Myxococcota</taxon>
        <taxon>Myxococcia</taxon>
        <taxon>Myxococcales</taxon>
        <taxon>Cystobacterineae</taxon>
        <taxon>Archangiaceae</taxon>
        <taxon>Archangium</taxon>
    </lineage>
</organism>
<feature type="transmembrane region" description="Helical" evidence="1">
    <location>
        <begin position="156"/>
        <end position="176"/>
    </location>
</feature>
<keyword evidence="1" id="KW-1133">Transmembrane helix</keyword>
<comment type="caution">
    <text evidence="2">The sequence shown here is derived from an EMBL/GenBank/DDBJ whole genome shotgun (WGS) entry which is preliminary data.</text>
</comment>
<proteinExistence type="predicted"/>
<dbReference type="InterPro" id="IPR011990">
    <property type="entry name" value="TPR-like_helical_dom_sf"/>
</dbReference>
<feature type="transmembrane region" description="Helical" evidence="1">
    <location>
        <begin position="124"/>
        <end position="144"/>
    </location>
</feature>
<dbReference type="EMBL" id="QFQP01000026">
    <property type="protein sequence ID" value="PZR08206.1"/>
    <property type="molecule type" value="Genomic_DNA"/>
</dbReference>
<evidence type="ECO:0000313" key="2">
    <source>
        <dbReference type="EMBL" id="PZR08206.1"/>
    </source>
</evidence>
<evidence type="ECO:0000256" key="1">
    <source>
        <dbReference type="SAM" id="Phobius"/>
    </source>
</evidence>
<keyword evidence="1" id="KW-0812">Transmembrane</keyword>
<name>A0A2W5T7B2_9BACT</name>
<keyword evidence="1" id="KW-0472">Membrane</keyword>
<reference evidence="2 3" key="1">
    <citation type="submission" date="2017-08" db="EMBL/GenBank/DDBJ databases">
        <title>Infants hospitalized years apart are colonized by the same room-sourced microbial strains.</title>
        <authorList>
            <person name="Brooks B."/>
            <person name="Olm M.R."/>
            <person name="Firek B.A."/>
            <person name="Baker R."/>
            <person name="Thomas B.C."/>
            <person name="Morowitz M.J."/>
            <person name="Banfield J.F."/>
        </authorList>
    </citation>
    <scope>NUCLEOTIDE SEQUENCE [LARGE SCALE GENOMIC DNA]</scope>
    <source>
        <strain evidence="2">S2_003_000_R2_14</strain>
    </source>
</reference>
<dbReference type="SUPFAM" id="SSF48452">
    <property type="entry name" value="TPR-like"/>
    <property type="match status" value="1"/>
</dbReference>